<dbReference type="EMBL" id="SGJD01007259">
    <property type="protein sequence ID" value="KAB0389496.1"/>
    <property type="molecule type" value="Genomic_DNA"/>
</dbReference>
<dbReference type="GO" id="GO:0031012">
    <property type="term" value="C:extracellular matrix"/>
    <property type="evidence" value="ECO:0007669"/>
    <property type="project" value="InterPro"/>
</dbReference>
<dbReference type="InterPro" id="IPR036365">
    <property type="entry name" value="PGBD-like_sf"/>
</dbReference>
<dbReference type="InterPro" id="IPR018486">
    <property type="entry name" value="Hemopexin_CS"/>
</dbReference>
<feature type="binding site" evidence="18">
    <location>
        <position position="272"/>
    </location>
    <ligand>
        <name>Zn(2+)</name>
        <dbReference type="ChEBI" id="CHEBI:29105"/>
        <label>2</label>
        <note>catalytic</note>
    </ligand>
</feature>
<keyword evidence="26" id="KW-1185">Reference proteome</keyword>
<dbReference type="InterPro" id="IPR002477">
    <property type="entry name" value="Peptidoglycan-bd-like"/>
</dbReference>
<evidence type="ECO:0000256" key="16">
    <source>
        <dbReference type="ARBA" id="ARBA00023157"/>
    </source>
</evidence>
<comment type="similarity">
    <text evidence="2">Belongs to the peptidase M10A family.</text>
</comment>
<feature type="domain" description="Peptidase metallopeptidase" evidence="24">
    <location>
        <begin position="81"/>
        <end position="318"/>
    </location>
</feature>
<evidence type="ECO:0000256" key="17">
    <source>
        <dbReference type="PIRSR" id="PIRSR001191-1"/>
    </source>
</evidence>
<feature type="binding site" evidence="18">
    <location>
        <position position="276"/>
    </location>
    <ligand>
        <name>Zn(2+)</name>
        <dbReference type="ChEBI" id="CHEBI:29105"/>
        <label>2</label>
        <note>catalytic</note>
    </ligand>
</feature>
<evidence type="ECO:0000256" key="14">
    <source>
        <dbReference type="ARBA" id="ARBA00023136"/>
    </source>
</evidence>
<dbReference type="Pfam" id="PF01471">
    <property type="entry name" value="PG_binding_1"/>
    <property type="match status" value="1"/>
</dbReference>
<dbReference type="GO" id="GO:0016020">
    <property type="term" value="C:membrane"/>
    <property type="evidence" value="ECO:0007669"/>
    <property type="project" value="UniProtKB-SubCell"/>
</dbReference>
<evidence type="ECO:0000256" key="6">
    <source>
        <dbReference type="ARBA" id="ARBA00022723"/>
    </source>
</evidence>
<comment type="cofactor">
    <cofactor evidence="19">
        <name>Ca(2+)</name>
        <dbReference type="ChEBI" id="CHEBI:29108"/>
    </cofactor>
    <text evidence="19">Can bind about 5 Ca(2+) ions per subunit.</text>
</comment>
<dbReference type="InterPro" id="IPR000585">
    <property type="entry name" value="Hemopexin-like_dom"/>
</dbReference>
<evidence type="ECO:0000313" key="25">
    <source>
        <dbReference type="EMBL" id="KAB0389496.1"/>
    </source>
</evidence>
<dbReference type="InterPro" id="IPR024079">
    <property type="entry name" value="MetalloPept_cat_dom_sf"/>
</dbReference>
<dbReference type="InterPro" id="IPR006026">
    <property type="entry name" value="Peptidase_Metallo"/>
</dbReference>
<feature type="region of interest" description="Disordered" evidence="22">
    <location>
        <begin position="175"/>
        <end position="205"/>
    </location>
</feature>
<gene>
    <name evidence="25" type="ORF">E2I00_009177</name>
</gene>
<keyword evidence="4" id="KW-0165">Cleavage on pair of basic residues</keyword>
<keyword evidence="7" id="KW-0732">Signal</keyword>
<feature type="binding site" evidence="19">
    <location>
        <position position="170"/>
    </location>
    <ligand>
        <name>Ca(2+)</name>
        <dbReference type="ChEBI" id="CHEBI:29108"/>
        <label>3</label>
    </ligand>
</feature>
<dbReference type="OrthoDB" id="406838at2759"/>
<reference evidence="25 26" key="1">
    <citation type="journal article" date="2019" name="PLoS ONE">
        <title>Genomic analyses reveal an absence of contemporary introgressive admixture between fin whales and blue whales, despite known hybrids.</title>
        <authorList>
            <person name="Westbury M.V."/>
            <person name="Petersen B."/>
            <person name="Lorenzen E.D."/>
        </authorList>
    </citation>
    <scope>NUCLEOTIDE SEQUENCE [LARGE SCALE GENOMIC DNA]</scope>
    <source>
        <strain evidence="25">FinWhale-01</strain>
    </source>
</reference>
<dbReference type="GO" id="GO:0004222">
    <property type="term" value="F:metalloendopeptidase activity"/>
    <property type="evidence" value="ECO:0007669"/>
    <property type="project" value="InterPro"/>
</dbReference>
<keyword evidence="16" id="KW-1015">Disulfide bond</keyword>
<dbReference type="PRINTS" id="PR00138">
    <property type="entry name" value="MATRIXIN"/>
</dbReference>
<dbReference type="Pfam" id="PF00045">
    <property type="entry name" value="Hemopexin"/>
    <property type="match status" value="3"/>
</dbReference>
<dbReference type="InterPro" id="IPR018487">
    <property type="entry name" value="Hemopexin-like_repeat"/>
</dbReference>
<dbReference type="SMART" id="SM00235">
    <property type="entry name" value="ZnMc"/>
    <property type="match status" value="1"/>
</dbReference>
<keyword evidence="3" id="KW-0645">Protease</keyword>
<feature type="modified residue" description="Phosphotyrosine; by PKDCC" evidence="20">
    <location>
        <position position="432"/>
    </location>
</feature>
<evidence type="ECO:0000313" key="26">
    <source>
        <dbReference type="Proteomes" id="UP000437017"/>
    </source>
</evidence>
<feature type="binding site" evidence="19">
    <location>
        <position position="164"/>
    </location>
    <ligand>
        <name>Ca(2+)</name>
        <dbReference type="ChEBI" id="CHEBI:29108"/>
        <label>2</label>
    </ligand>
</feature>
<dbReference type="InterPro" id="IPR021805">
    <property type="entry name" value="Pept_M10A_metallopeptidase_C"/>
</dbReference>
<feature type="binding site" evidence="19">
    <location>
        <position position="130"/>
    </location>
    <ligand>
        <name>Ca(2+)</name>
        <dbReference type="ChEBI" id="CHEBI:29108"/>
        <label>2</label>
    </ligand>
</feature>
<feature type="binding site" evidence="19">
    <location>
        <position position="166"/>
    </location>
    <ligand>
        <name>Ca(2+)</name>
        <dbReference type="ChEBI" id="CHEBI:29108"/>
        <label>2</label>
    </ligand>
</feature>
<feature type="binding site" evidence="19">
    <location>
        <position position="148"/>
    </location>
    <ligand>
        <name>Ca(2+)</name>
        <dbReference type="ChEBI" id="CHEBI:29108"/>
        <label>3</label>
    </ligand>
</feature>
<evidence type="ECO:0000256" key="23">
    <source>
        <dbReference type="SAM" id="Phobius"/>
    </source>
</evidence>
<dbReference type="InterPro" id="IPR021190">
    <property type="entry name" value="Pept_M10A"/>
</dbReference>
<dbReference type="GO" id="GO:0005615">
    <property type="term" value="C:extracellular space"/>
    <property type="evidence" value="ECO:0007669"/>
    <property type="project" value="TreeGrafter"/>
</dbReference>
<dbReference type="InterPro" id="IPR036375">
    <property type="entry name" value="Hemopexin-like_dom_sf"/>
</dbReference>
<feature type="active site" evidence="17">
    <location>
        <position position="273"/>
    </location>
</feature>
<evidence type="ECO:0000256" key="3">
    <source>
        <dbReference type="ARBA" id="ARBA00022670"/>
    </source>
</evidence>
<dbReference type="SUPFAM" id="SSF47090">
    <property type="entry name" value="PGBD-like"/>
    <property type="match status" value="1"/>
</dbReference>
<comment type="cofactor">
    <cofactor evidence="19">
        <name>Zn(2+)</name>
        <dbReference type="ChEBI" id="CHEBI:29105"/>
    </cofactor>
    <text evidence="19">Binds 2 Zn(2+) ions per subunit.</text>
</comment>
<feature type="binding site" description="in inhibited form" evidence="19">
    <location>
        <position position="57"/>
    </location>
    <ligand>
        <name>Zn(2+)</name>
        <dbReference type="ChEBI" id="CHEBI:29105"/>
        <label>2</label>
        <note>catalytic</note>
    </ligand>
</feature>
<dbReference type="Pfam" id="PF11857">
    <property type="entry name" value="DUF3377"/>
    <property type="match status" value="1"/>
</dbReference>
<evidence type="ECO:0000256" key="4">
    <source>
        <dbReference type="ARBA" id="ARBA00022685"/>
    </source>
</evidence>
<evidence type="ECO:0000256" key="1">
    <source>
        <dbReference type="ARBA" id="ARBA00004479"/>
    </source>
</evidence>
<dbReference type="CDD" id="cd00094">
    <property type="entry name" value="HX"/>
    <property type="match status" value="1"/>
</dbReference>
<feature type="binding site" evidence="19">
    <location>
        <position position="142"/>
    </location>
    <ligand>
        <name>Zn(2+)</name>
        <dbReference type="ChEBI" id="CHEBI:29105"/>
        <label>1</label>
    </ligand>
</feature>
<dbReference type="GO" id="GO:0030574">
    <property type="term" value="P:collagen catabolic process"/>
    <property type="evidence" value="ECO:0007669"/>
    <property type="project" value="TreeGrafter"/>
</dbReference>
<feature type="transmembrane region" description="Helical" evidence="23">
    <location>
        <begin position="526"/>
        <end position="548"/>
    </location>
</feature>
<keyword evidence="14 23" id="KW-0472">Membrane</keyword>
<evidence type="ECO:0000256" key="9">
    <source>
        <dbReference type="ARBA" id="ARBA00022801"/>
    </source>
</evidence>
<dbReference type="GO" id="GO:0030198">
    <property type="term" value="P:extracellular matrix organization"/>
    <property type="evidence" value="ECO:0007669"/>
    <property type="project" value="TreeGrafter"/>
</dbReference>
<evidence type="ECO:0000256" key="21">
    <source>
        <dbReference type="PROSITE-ProRule" id="PRU01011"/>
    </source>
</evidence>
<evidence type="ECO:0000256" key="20">
    <source>
        <dbReference type="PIRSR" id="PIRSR621190-4"/>
    </source>
</evidence>
<dbReference type="InterPro" id="IPR021158">
    <property type="entry name" value="Pept_M10A_Zn_BS"/>
</dbReference>
<keyword evidence="12 23" id="KW-1133">Transmembrane helix</keyword>
<keyword evidence="15" id="KW-0865">Zymogen</keyword>
<feature type="non-terminal residue" evidence="25">
    <location>
        <position position="1"/>
    </location>
</feature>
<keyword evidence="9" id="KW-0378">Hydrolase</keyword>
<evidence type="ECO:0000256" key="5">
    <source>
        <dbReference type="ARBA" id="ARBA00022692"/>
    </source>
</evidence>
<evidence type="ECO:0000256" key="12">
    <source>
        <dbReference type="ARBA" id="ARBA00022989"/>
    </source>
</evidence>
<feature type="region of interest" description="Disordered" evidence="22">
    <location>
        <begin position="368"/>
        <end position="407"/>
    </location>
</feature>
<feature type="binding site" evidence="19">
    <location>
        <position position="290"/>
    </location>
    <ligand>
        <name>Zn(2+)</name>
        <dbReference type="ChEBI" id="CHEBI:29105"/>
        <label>2</label>
        <note>catalytic</note>
    </ligand>
</feature>
<dbReference type="SMART" id="SM00120">
    <property type="entry name" value="HX"/>
    <property type="match status" value="3"/>
</dbReference>
<evidence type="ECO:0000256" key="19">
    <source>
        <dbReference type="PIRSR" id="PIRSR621190-2"/>
    </source>
</evidence>
<organism evidence="25 26">
    <name type="scientific">Balaenoptera physalus</name>
    <name type="common">Fin whale</name>
    <name type="synonym">Balaena physalus</name>
    <dbReference type="NCBI Taxonomy" id="9770"/>
    <lineage>
        <taxon>Eukaryota</taxon>
        <taxon>Metazoa</taxon>
        <taxon>Chordata</taxon>
        <taxon>Craniata</taxon>
        <taxon>Vertebrata</taxon>
        <taxon>Euteleostomi</taxon>
        <taxon>Mammalia</taxon>
        <taxon>Eutheria</taxon>
        <taxon>Laurasiatheria</taxon>
        <taxon>Artiodactyla</taxon>
        <taxon>Whippomorpha</taxon>
        <taxon>Cetacea</taxon>
        <taxon>Mysticeti</taxon>
        <taxon>Balaenopteridae</taxon>
        <taxon>Balaenoptera</taxon>
    </lineage>
</organism>
<keyword evidence="11 19" id="KW-0106">Calcium</keyword>
<proteinExistence type="inferred from homology"/>
<evidence type="ECO:0000256" key="15">
    <source>
        <dbReference type="ARBA" id="ARBA00023145"/>
    </source>
</evidence>
<dbReference type="PROSITE" id="PS00024">
    <property type="entry name" value="HEMOPEXIN"/>
    <property type="match status" value="1"/>
</dbReference>
<comment type="caution">
    <text evidence="25">The sequence shown here is derived from an EMBL/GenBank/DDBJ whole genome shotgun (WGS) entry which is preliminary data.</text>
</comment>
<protein>
    <recommendedName>
        <fullName evidence="24">Peptidase metallopeptidase domain-containing protein</fullName>
    </recommendedName>
</protein>
<feature type="binding site" evidence="18">
    <location>
        <position position="282"/>
    </location>
    <ligand>
        <name>Zn(2+)</name>
        <dbReference type="ChEBI" id="CHEBI:29105"/>
        <label>2</label>
        <note>catalytic</note>
    </ligand>
</feature>
<name>A0A643BNF3_BALPH</name>
<keyword evidence="5 23" id="KW-0812">Transmembrane</keyword>
<dbReference type="Gene3D" id="2.110.10.10">
    <property type="entry name" value="Hemopexin-like domain"/>
    <property type="match status" value="1"/>
</dbReference>
<accession>A0A643BNF3</accession>
<evidence type="ECO:0000256" key="10">
    <source>
        <dbReference type="ARBA" id="ARBA00022833"/>
    </source>
</evidence>
<feature type="binding site" evidence="19">
    <location>
        <position position="168"/>
    </location>
    <ligand>
        <name>Zn(2+)</name>
        <dbReference type="ChEBI" id="CHEBI:29105"/>
        <label>1</label>
    </ligand>
</feature>
<comment type="subcellular location">
    <subcellularLocation>
        <location evidence="1">Membrane</location>
        <topology evidence="1">Single-pass type I membrane protein</topology>
    </subcellularLocation>
</comment>
<evidence type="ECO:0000256" key="8">
    <source>
        <dbReference type="ARBA" id="ARBA00022737"/>
    </source>
</evidence>
<keyword evidence="8" id="KW-0677">Repeat</keyword>
<dbReference type="Gene3D" id="3.40.390.10">
    <property type="entry name" value="Collagenase (Catalytic Domain)"/>
    <property type="match status" value="2"/>
</dbReference>
<dbReference type="InterPro" id="IPR033739">
    <property type="entry name" value="M10A_MMP"/>
</dbReference>
<dbReference type="GO" id="GO:0008270">
    <property type="term" value="F:zinc ion binding"/>
    <property type="evidence" value="ECO:0007669"/>
    <property type="project" value="InterPro"/>
</dbReference>
<sequence length="570" mass="63807">NWLRLYGYLPQPSRHMSTMRSAQILASALAEMQRFYGIPITGVLDEETKAWMKRPRCGVPDQFGVRVKANLRRRRKRYALTGRKWNNHHLTFSNLGLASPAHMGSCTGANWGLQEVPYEDIRLRRQKEADIMVLFASGFHGDSSPFDGTGGFLAHAYFPGPGLGGDTHFDADEPWTFSSTDLHAGQGDNRGGELEPQGSEERASPVQSLGAVTLGLSLLPIISKGGVKHGQALWPPQPTPALSGVSRTWARSELTVLPAPTTGNSLFLVAVHELGHALGLEHSSNPSAIMAPFYQWMDIDNFQLPEDDLRGIQQLYGERAARGRWFWRVRHNRVLDNYPMPIGHFWRGLPSDISAAYERQDGRFVFFKGELGQPSGGSPRVTPSSSKRTGLTRKDPRPVRTGLQAPAGPQPCAFGHRYWRFNEDTQRGDPGYPKPISVWQGIPASPKGAFLSNDAAYTYFYKGTKYWKFDNERLRMEPGYPKSILRDFMGCQEHVEPGPRWPDGTDEDGGSRVVVQMEEVTRTVNMVMVLVPPMLLLLCILGLTYALVQMQRKGAPRMLLYCKRSLQEWV</sequence>
<dbReference type="GO" id="GO:0006508">
    <property type="term" value="P:proteolysis"/>
    <property type="evidence" value="ECO:0007669"/>
    <property type="project" value="UniProtKB-KW"/>
</dbReference>
<keyword evidence="6 18" id="KW-0479">Metal-binding</keyword>
<evidence type="ECO:0000256" key="2">
    <source>
        <dbReference type="ARBA" id="ARBA00010370"/>
    </source>
</evidence>
<dbReference type="Pfam" id="PF00413">
    <property type="entry name" value="Peptidase_M10"/>
    <property type="match status" value="1"/>
</dbReference>
<dbReference type="SUPFAM" id="SSF55486">
    <property type="entry name" value="Metalloproteases ('zincins'), catalytic domain"/>
    <property type="match status" value="1"/>
</dbReference>
<dbReference type="AlphaFoldDB" id="A0A643BNF3"/>
<evidence type="ECO:0000256" key="13">
    <source>
        <dbReference type="ARBA" id="ARBA00023049"/>
    </source>
</evidence>
<keyword evidence="10 18" id="KW-0862">Zinc</keyword>
<dbReference type="SUPFAM" id="SSF50923">
    <property type="entry name" value="Hemopexin-like domain"/>
    <property type="match status" value="1"/>
</dbReference>
<feature type="binding site" evidence="19">
    <location>
        <position position="173"/>
    </location>
    <ligand>
        <name>Ca(2+)</name>
        <dbReference type="ChEBI" id="CHEBI:29108"/>
        <label>3</label>
    </ligand>
</feature>
<dbReference type="PIRSF" id="PIRSF001191">
    <property type="entry name" value="Peptidase_M10A_matrix"/>
    <property type="match status" value="1"/>
</dbReference>
<dbReference type="PROSITE" id="PS00546">
    <property type="entry name" value="CYSTEINE_SWITCH"/>
    <property type="match status" value="1"/>
</dbReference>
<feature type="binding site" evidence="19">
    <location>
        <position position="147"/>
    </location>
    <ligand>
        <name>Ca(2+)</name>
        <dbReference type="ChEBI" id="CHEBI:29108"/>
        <label>3</label>
    </ligand>
</feature>
<evidence type="ECO:0000256" key="22">
    <source>
        <dbReference type="SAM" id="MobiDB-lite"/>
    </source>
</evidence>
<evidence type="ECO:0000256" key="7">
    <source>
        <dbReference type="ARBA" id="ARBA00022729"/>
    </source>
</evidence>
<dbReference type="PANTHER" id="PTHR10201">
    <property type="entry name" value="MATRIX METALLOPROTEINASE"/>
    <property type="match status" value="1"/>
</dbReference>
<dbReference type="Proteomes" id="UP000437017">
    <property type="component" value="Unassembled WGS sequence"/>
</dbReference>
<feature type="binding site" evidence="19">
    <location>
        <position position="449"/>
    </location>
    <ligand>
        <name>Ca(2+)</name>
        <dbReference type="ChEBI" id="CHEBI:29108"/>
        <label>5</label>
    </ligand>
</feature>
<evidence type="ECO:0000259" key="24">
    <source>
        <dbReference type="SMART" id="SM00235"/>
    </source>
</evidence>
<dbReference type="CDD" id="cd04278">
    <property type="entry name" value="ZnMc_MMP"/>
    <property type="match status" value="1"/>
</dbReference>
<keyword evidence="13" id="KW-0482">Metalloprotease</keyword>
<feature type="repeat" description="Hemopexin" evidence="21">
    <location>
        <begin position="443"/>
        <end position="491"/>
    </location>
</feature>
<feature type="binding site" evidence="19">
    <location>
        <position position="140"/>
    </location>
    <ligand>
        <name>Zn(2+)</name>
        <dbReference type="ChEBI" id="CHEBI:29105"/>
        <label>1</label>
    </ligand>
</feature>
<evidence type="ECO:0000256" key="18">
    <source>
        <dbReference type="PIRSR" id="PIRSR001191-2"/>
    </source>
</evidence>
<dbReference type="PANTHER" id="PTHR10201:SF25">
    <property type="entry name" value="MATRIX METALLOPROTEINASE-15"/>
    <property type="match status" value="1"/>
</dbReference>
<dbReference type="InterPro" id="IPR001818">
    <property type="entry name" value="Pept_M10_metallopeptidase"/>
</dbReference>
<feature type="binding site" evidence="19">
    <location>
        <position position="173"/>
    </location>
    <ligand>
        <name>Ca(2+)</name>
        <dbReference type="ChEBI" id="CHEBI:29108"/>
        <label>1</label>
    </ligand>
</feature>
<dbReference type="PROSITE" id="PS51642">
    <property type="entry name" value="HEMOPEXIN_2"/>
    <property type="match status" value="1"/>
</dbReference>
<feature type="binding site" evidence="19">
    <location>
        <position position="155"/>
    </location>
    <ligand>
        <name>Zn(2+)</name>
        <dbReference type="ChEBI" id="CHEBI:29105"/>
        <label>1</label>
    </ligand>
</feature>
<evidence type="ECO:0000256" key="11">
    <source>
        <dbReference type="ARBA" id="ARBA00022837"/>
    </source>
</evidence>